<dbReference type="GO" id="GO:0006508">
    <property type="term" value="P:proteolysis"/>
    <property type="evidence" value="ECO:0007669"/>
    <property type="project" value="UniProtKB-KW"/>
</dbReference>
<dbReference type="GO" id="GO:0005764">
    <property type="term" value="C:lysosome"/>
    <property type="evidence" value="ECO:0007669"/>
    <property type="project" value="UniProtKB-SubCell"/>
</dbReference>
<evidence type="ECO:0000256" key="16">
    <source>
        <dbReference type="ARBA" id="ARBA00023145"/>
    </source>
</evidence>
<organism evidence="23 24">
    <name type="scientific">Chryseobacterium joostei</name>
    <dbReference type="NCBI Taxonomy" id="112234"/>
    <lineage>
        <taxon>Bacteria</taxon>
        <taxon>Pseudomonadati</taxon>
        <taxon>Bacteroidota</taxon>
        <taxon>Flavobacteriia</taxon>
        <taxon>Flavobacteriales</taxon>
        <taxon>Weeksellaceae</taxon>
        <taxon>Chryseobacterium group</taxon>
        <taxon>Chryseobacterium</taxon>
    </lineage>
</organism>
<keyword evidence="18" id="KW-0458">Lysosome</keyword>
<feature type="domain" description="Peptidase M28" evidence="22">
    <location>
        <begin position="318"/>
        <end position="505"/>
    </location>
</feature>
<comment type="subcellular location">
    <subcellularLocation>
        <location evidence="1">Endoplasmic reticulum</location>
    </subcellularLocation>
    <subcellularLocation>
        <location evidence="3">Golgi apparatus</location>
    </subcellularLocation>
    <subcellularLocation>
        <location evidence="2">Lysosome</location>
    </subcellularLocation>
    <subcellularLocation>
        <location evidence="4">Secreted</location>
    </subcellularLocation>
</comment>
<feature type="compositionally biased region" description="Basic and acidic residues" evidence="21">
    <location>
        <begin position="544"/>
        <end position="556"/>
    </location>
</feature>
<evidence type="ECO:0000256" key="20">
    <source>
        <dbReference type="ARBA" id="ARBA00033328"/>
    </source>
</evidence>
<dbReference type="GO" id="GO:0070573">
    <property type="term" value="F:metallodipeptidase activity"/>
    <property type="evidence" value="ECO:0007669"/>
    <property type="project" value="InterPro"/>
</dbReference>
<dbReference type="Gene3D" id="3.50.30.30">
    <property type="match status" value="1"/>
</dbReference>
<dbReference type="EMBL" id="FTNZ01000001">
    <property type="protein sequence ID" value="SIS28820.1"/>
    <property type="molecule type" value="Genomic_DNA"/>
</dbReference>
<dbReference type="InterPro" id="IPR039866">
    <property type="entry name" value="CPQ"/>
</dbReference>
<dbReference type="SUPFAM" id="SSF53187">
    <property type="entry name" value="Zn-dependent exopeptidases"/>
    <property type="match status" value="1"/>
</dbReference>
<evidence type="ECO:0000256" key="12">
    <source>
        <dbReference type="ARBA" id="ARBA00022824"/>
    </source>
</evidence>
<dbReference type="InterPro" id="IPR007484">
    <property type="entry name" value="Peptidase_M28"/>
</dbReference>
<evidence type="ECO:0000256" key="21">
    <source>
        <dbReference type="SAM" id="MobiDB-lite"/>
    </source>
</evidence>
<keyword evidence="13" id="KW-0862">Zinc</keyword>
<keyword evidence="11" id="KW-0378">Hydrolase</keyword>
<dbReference type="Gene3D" id="3.40.630.10">
    <property type="entry name" value="Zn peptidases"/>
    <property type="match status" value="1"/>
</dbReference>
<keyword evidence="16" id="KW-0865">Zymogen</keyword>
<proteinExistence type="predicted"/>
<keyword evidence="12" id="KW-0256">Endoplasmic reticulum</keyword>
<keyword evidence="17" id="KW-0325">Glycoprotein</keyword>
<keyword evidence="7" id="KW-0121">Carboxypeptidase</keyword>
<sequence>MLKAKSLADKANFSPIPLPSPQFLLSLNQSINIMRINRFFAVPAVVLAAQFSWAQVKVDPKENLNPIVKSFVDEVNNNSQLEGMAYELLDGIGPRLVGTPEMLAANEWSAEKLRSWGIEANLQQFGTWKGWQRGTTHVDMISPRVKSLSATQLAWSPATKKAVEAEVVVLPKVSSKAEFDKWLPSVKGKIVLMAQYQKIGRSDEQIKEFATPELYEKLKAEKDQAAKDFTAYVKNIGYDNNTLPEALEKAGAAGIAISNWTGIMGANRIFGAKTSKIPMIDIDVEDYGMLYRMAEKGAQPKIKIDAQSKILPDAKSFNTIGIIKGKEKPEEYVILSAHLDSWDGAQGATDNGTGTLTMLETMRILKKYYPNNKRTIVIGLWGSEEQGLNGSRGFVADNPQIIKGVQAAFNQDNGTGRVINISGQGFVKAYDYIGKWLDGVPKAVRSHIKTDFPGMPGGGGSDHASFVAAGVPGFSLSSLNWGYFGYTWHTTKDTYDKIVFDEVKSNVILTAALAYMASEDPEFTNREKRVMPKDEKGGTVQWPEVKEPRRSSKDYK</sequence>
<protein>
    <recommendedName>
        <fullName evidence="5">Carboxypeptidase Q</fullName>
    </recommendedName>
    <alternativeName>
        <fullName evidence="20">Plasma glutamate carboxypeptidase</fullName>
    </alternativeName>
</protein>
<evidence type="ECO:0000256" key="19">
    <source>
        <dbReference type="ARBA" id="ARBA00025833"/>
    </source>
</evidence>
<accession>A0A1N7HVQ9</accession>
<evidence type="ECO:0000256" key="5">
    <source>
        <dbReference type="ARBA" id="ARBA00014116"/>
    </source>
</evidence>
<evidence type="ECO:0000256" key="9">
    <source>
        <dbReference type="ARBA" id="ARBA00022723"/>
    </source>
</evidence>
<evidence type="ECO:0000256" key="14">
    <source>
        <dbReference type="ARBA" id="ARBA00023034"/>
    </source>
</evidence>
<evidence type="ECO:0000256" key="4">
    <source>
        <dbReference type="ARBA" id="ARBA00004613"/>
    </source>
</evidence>
<evidence type="ECO:0000256" key="11">
    <source>
        <dbReference type="ARBA" id="ARBA00022801"/>
    </source>
</evidence>
<keyword evidence="8" id="KW-0645">Protease</keyword>
<evidence type="ECO:0000256" key="3">
    <source>
        <dbReference type="ARBA" id="ARBA00004555"/>
    </source>
</evidence>
<evidence type="ECO:0000256" key="7">
    <source>
        <dbReference type="ARBA" id="ARBA00022645"/>
    </source>
</evidence>
<dbReference type="STRING" id="112234.SAMN05421768_101397"/>
<keyword evidence="14" id="KW-0333">Golgi apparatus</keyword>
<evidence type="ECO:0000259" key="22">
    <source>
        <dbReference type="Pfam" id="PF04389"/>
    </source>
</evidence>
<gene>
    <name evidence="23" type="ORF">SAMN05421768_101397</name>
</gene>
<dbReference type="PANTHER" id="PTHR12053">
    <property type="entry name" value="PROTEASE FAMILY M28 PLASMA GLUTAMATE CARBOXYPEPTIDASE-RELATED"/>
    <property type="match status" value="1"/>
</dbReference>
<keyword evidence="15" id="KW-0482">Metalloprotease</keyword>
<dbReference type="GO" id="GO:0005576">
    <property type="term" value="C:extracellular region"/>
    <property type="evidence" value="ECO:0007669"/>
    <property type="project" value="UniProtKB-SubCell"/>
</dbReference>
<evidence type="ECO:0000256" key="1">
    <source>
        <dbReference type="ARBA" id="ARBA00004240"/>
    </source>
</evidence>
<evidence type="ECO:0000256" key="10">
    <source>
        <dbReference type="ARBA" id="ARBA00022729"/>
    </source>
</evidence>
<evidence type="ECO:0000313" key="24">
    <source>
        <dbReference type="Proteomes" id="UP000186106"/>
    </source>
</evidence>
<evidence type="ECO:0000256" key="6">
    <source>
        <dbReference type="ARBA" id="ARBA00022525"/>
    </source>
</evidence>
<evidence type="ECO:0000256" key="15">
    <source>
        <dbReference type="ARBA" id="ARBA00023049"/>
    </source>
</evidence>
<keyword evidence="10" id="KW-0732">Signal</keyword>
<dbReference type="GO" id="GO:0004180">
    <property type="term" value="F:carboxypeptidase activity"/>
    <property type="evidence" value="ECO:0007669"/>
    <property type="project" value="UniProtKB-KW"/>
</dbReference>
<evidence type="ECO:0000256" key="8">
    <source>
        <dbReference type="ARBA" id="ARBA00022670"/>
    </source>
</evidence>
<dbReference type="Proteomes" id="UP000186106">
    <property type="component" value="Unassembled WGS sequence"/>
</dbReference>
<name>A0A1N7HVQ9_9FLAO</name>
<evidence type="ECO:0000256" key="2">
    <source>
        <dbReference type="ARBA" id="ARBA00004371"/>
    </source>
</evidence>
<dbReference type="AlphaFoldDB" id="A0A1N7HVQ9"/>
<reference evidence="23 24" key="1">
    <citation type="submission" date="2017-01" db="EMBL/GenBank/DDBJ databases">
        <authorList>
            <person name="Mah S.A."/>
            <person name="Swanson W.J."/>
            <person name="Moy G.W."/>
            <person name="Vacquier V.D."/>
        </authorList>
    </citation>
    <scope>NUCLEOTIDE SEQUENCE [LARGE SCALE GENOMIC DNA]</scope>
    <source>
        <strain evidence="23 24">DSM 16927</strain>
    </source>
</reference>
<evidence type="ECO:0000256" key="17">
    <source>
        <dbReference type="ARBA" id="ARBA00023180"/>
    </source>
</evidence>
<keyword evidence="6" id="KW-0964">Secreted</keyword>
<dbReference type="Pfam" id="PF04389">
    <property type="entry name" value="Peptidase_M28"/>
    <property type="match status" value="1"/>
</dbReference>
<evidence type="ECO:0000313" key="23">
    <source>
        <dbReference type="EMBL" id="SIS28820.1"/>
    </source>
</evidence>
<keyword evidence="9" id="KW-0479">Metal-binding</keyword>
<comment type="subunit">
    <text evidence="19">Homodimer. The monomeric form is inactive while the homodimer is active.</text>
</comment>
<feature type="compositionally biased region" description="Basic and acidic residues" evidence="21">
    <location>
        <begin position="524"/>
        <end position="537"/>
    </location>
</feature>
<evidence type="ECO:0000256" key="13">
    <source>
        <dbReference type="ARBA" id="ARBA00022833"/>
    </source>
</evidence>
<dbReference type="PANTHER" id="PTHR12053:SF3">
    <property type="entry name" value="CARBOXYPEPTIDASE Q"/>
    <property type="match status" value="1"/>
</dbReference>
<feature type="region of interest" description="Disordered" evidence="21">
    <location>
        <begin position="524"/>
        <end position="556"/>
    </location>
</feature>
<dbReference type="GO" id="GO:0046872">
    <property type="term" value="F:metal ion binding"/>
    <property type="evidence" value="ECO:0007669"/>
    <property type="project" value="UniProtKB-KW"/>
</dbReference>
<evidence type="ECO:0000256" key="18">
    <source>
        <dbReference type="ARBA" id="ARBA00023228"/>
    </source>
</evidence>